<evidence type="ECO:0000256" key="3">
    <source>
        <dbReference type="ARBA" id="ARBA00022448"/>
    </source>
</evidence>
<organism evidence="11 12">
    <name type="scientific">Rothia dentocariosa (strain ATCC 17931 / CDC X599 / XDIA)</name>
    <dbReference type="NCBI Taxonomy" id="762948"/>
    <lineage>
        <taxon>Bacteria</taxon>
        <taxon>Bacillati</taxon>
        <taxon>Actinomycetota</taxon>
        <taxon>Actinomycetes</taxon>
        <taxon>Micrococcales</taxon>
        <taxon>Micrococcaceae</taxon>
        <taxon>Rothia</taxon>
    </lineage>
</organism>
<dbReference type="GO" id="GO:0016020">
    <property type="term" value="C:membrane"/>
    <property type="evidence" value="ECO:0007669"/>
    <property type="project" value="UniProtKB-SubCell"/>
</dbReference>
<dbReference type="Gene3D" id="1.20.1740.10">
    <property type="entry name" value="Amino acid/polyamine transporter I"/>
    <property type="match status" value="1"/>
</dbReference>
<reference evidence="12" key="1">
    <citation type="submission" date="2010-10" db="EMBL/GenBank/DDBJ databases">
        <title>The complete genome of Rothia dentocariosa ATCC 17931.</title>
        <authorList>
            <person name="Muzny D."/>
            <person name="Qin X."/>
            <person name="Buhay C."/>
            <person name="Dugan-Rocha S."/>
            <person name="Ding Y."/>
            <person name="Chen G."/>
            <person name="Hawes A."/>
            <person name="Holder M."/>
            <person name="Jhangiani S."/>
            <person name="Johnson A."/>
            <person name="Khan Z."/>
            <person name="Li Z."/>
            <person name="Liu W."/>
            <person name="Liu X."/>
            <person name="Perez L."/>
            <person name="Shen H."/>
            <person name="Wang Q."/>
            <person name="Watt J."/>
            <person name="Xi L."/>
            <person name="Xin Y."/>
            <person name="Zhou J."/>
            <person name="Deng J."/>
            <person name="Jiang H."/>
            <person name="Liu Y."/>
            <person name="Qu J."/>
            <person name="Song X.-Z."/>
            <person name="Zhang L."/>
            <person name="Villasana D."/>
            <person name="Johnson A."/>
            <person name="Liu J."/>
            <person name="Liyanage D."/>
            <person name="Lorensuhewa L."/>
            <person name="Robinson T."/>
            <person name="Song A."/>
            <person name="Song B.-B."/>
            <person name="Dinh H."/>
            <person name="Thornton R."/>
            <person name="Coyle M."/>
            <person name="Francisco L."/>
            <person name="Jackson L."/>
            <person name="Javaid M."/>
            <person name="Korchina V."/>
            <person name="Kovar C."/>
            <person name="Mata R."/>
            <person name="Mathew T."/>
            <person name="Ngo R."/>
            <person name="Nguyen L."/>
            <person name="Nguyen N."/>
            <person name="Okwuonu G."/>
            <person name="Ongeri F."/>
            <person name="Pham C."/>
            <person name="Simmons D."/>
            <person name="Wilczek-Boney K."/>
            <person name="Hale W."/>
            <person name="Jakkamsetti A."/>
            <person name="Pham P."/>
            <person name="Ruth R."/>
            <person name="San Lucas F."/>
            <person name="Warren J."/>
            <person name="Zhang J."/>
            <person name="Zhao Z."/>
            <person name="Zhou C."/>
            <person name="Zhu D."/>
            <person name="Lee S."/>
            <person name="Bess C."/>
            <person name="Blankenburg K."/>
            <person name="Forbes L."/>
            <person name="Fu Q."/>
            <person name="Gubbala S."/>
            <person name="Hirani K."/>
            <person name="Jayaseelan J.C."/>
            <person name="Lara F."/>
            <person name="Munidasa M."/>
            <person name="Palculict T."/>
            <person name="Patil S."/>
            <person name="Pu L.-L."/>
            <person name="Saada N."/>
            <person name="Tang L."/>
            <person name="Weissenberger G."/>
            <person name="Zhu Y."/>
            <person name="Hemphill L."/>
            <person name="Shang Y."/>
            <person name="Youmans B."/>
            <person name="Ayvaz T."/>
            <person name="Ross M."/>
            <person name="Santibanez J."/>
            <person name="Aqrawi P."/>
            <person name="Gross S."/>
            <person name="Joshi V."/>
            <person name="Fowler G."/>
            <person name="Nazareth L."/>
            <person name="Reid J."/>
            <person name="Worley K."/>
            <person name="Petrosino J."/>
            <person name="Highlander S."/>
            <person name="Gibbs R."/>
        </authorList>
    </citation>
    <scope>NUCLEOTIDE SEQUENCE [LARGE SCALE GENOMIC DNA]</scope>
    <source>
        <strain evidence="12">ATCC 17931 / CDC X599 / XDIA</strain>
    </source>
</reference>
<evidence type="ECO:0000256" key="2">
    <source>
        <dbReference type="ARBA" id="ARBA00008583"/>
    </source>
</evidence>
<evidence type="ECO:0000256" key="6">
    <source>
        <dbReference type="ARBA" id="ARBA00022989"/>
    </source>
</evidence>
<evidence type="ECO:0000256" key="9">
    <source>
        <dbReference type="SAM" id="Phobius"/>
    </source>
</evidence>
<evidence type="ECO:0000256" key="5">
    <source>
        <dbReference type="ARBA" id="ARBA00022970"/>
    </source>
</evidence>
<feature type="transmembrane region" description="Helical" evidence="9">
    <location>
        <begin position="90"/>
        <end position="112"/>
    </location>
</feature>
<dbReference type="eggNOG" id="COG1113">
    <property type="taxonomic scope" value="Bacteria"/>
</dbReference>
<gene>
    <name evidence="11" type="ordered locus">HMPREF0733_11225</name>
</gene>
<keyword evidence="3" id="KW-0813">Transport</keyword>
<keyword evidence="4 9" id="KW-0812">Transmembrane</keyword>
<evidence type="ECO:0000256" key="1">
    <source>
        <dbReference type="ARBA" id="ARBA00004141"/>
    </source>
</evidence>
<evidence type="ECO:0000256" key="4">
    <source>
        <dbReference type="ARBA" id="ARBA00022692"/>
    </source>
</evidence>
<sequence length="516" mass="54295">MLQTGYRAALGFDATYEGRRPTDERKNGKHHLMSKAQDASAPKTAPAENGELKRSLSHGQMTMIAMGLALGTGLFLGSGSAIKIAGPGAIIAYAVGSMIAAIIAACAGEMAVRHPVPGGFGTIATRYLSPYAGYIGRWAYWATTVPLTGAELVAVGKYFSYWFPAIPLWVTVAASGILILILNLVSVKSFGALEFFLSSIKVIAVIVFIVLGLLLVFVGLPGHTAAGTANLVNDGGLLPNGLGAVWVSMAIVMFSFGGVEMLSISAAEAQNPARSVRTSVKAMIWRLSSFYVLSMLIILCLMPWQQAAQTGKDLSQSPFVMVFSELGIPYAADITNFVILIAALSGANASLYAATRLLHALAGDKMAPTFAGTTNHNGVPVTALMLSFLGVVIASVMAVAEISNIFELLMALVTLCVLVVWIMILLTYQAYKKHQGNSSGFTVWGGRITAGVGLAGVLATLVALFMLPDSSAVVSVQVGVVFFAIISVFYVVLAKKRGGFPRADLDALAEQQKEDA</sequence>
<feature type="region of interest" description="Disordered" evidence="8">
    <location>
        <begin position="17"/>
        <end position="51"/>
    </location>
</feature>
<feature type="transmembrane region" description="Helical" evidence="9">
    <location>
        <begin position="161"/>
        <end position="183"/>
    </location>
</feature>
<feature type="domain" description="Amino acid permease/ SLC12A" evidence="10">
    <location>
        <begin position="61"/>
        <end position="493"/>
    </location>
</feature>
<feature type="transmembrane region" description="Helical" evidence="9">
    <location>
        <begin position="240"/>
        <end position="262"/>
    </location>
</feature>
<feature type="compositionally biased region" description="Basic and acidic residues" evidence="8">
    <location>
        <begin position="17"/>
        <end position="26"/>
    </location>
</feature>
<evidence type="ECO:0000259" key="10">
    <source>
        <dbReference type="Pfam" id="PF00324"/>
    </source>
</evidence>
<dbReference type="GO" id="GO:0055085">
    <property type="term" value="P:transmembrane transport"/>
    <property type="evidence" value="ECO:0007669"/>
    <property type="project" value="InterPro"/>
</dbReference>
<proteinExistence type="inferred from homology"/>
<feature type="transmembrane region" description="Helical" evidence="9">
    <location>
        <begin position="379"/>
        <end position="399"/>
    </location>
</feature>
<evidence type="ECO:0000256" key="7">
    <source>
        <dbReference type="ARBA" id="ARBA00023136"/>
    </source>
</evidence>
<keyword evidence="7 9" id="KW-0472">Membrane</keyword>
<feature type="transmembrane region" description="Helical" evidence="9">
    <location>
        <begin position="63"/>
        <end position="84"/>
    </location>
</feature>
<keyword evidence="5" id="KW-0029">Amino-acid transport</keyword>
<keyword evidence="6 9" id="KW-1133">Transmembrane helix</keyword>
<dbReference type="GO" id="GO:0006865">
    <property type="term" value="P:amino acid transport"/>
    <property type="evidence" value="ECO:0007669"/>
    <property type="project" value="UniProtKB-KW"/>
</dbReference>
<dbReference type="EMBL" id="CP002280">
    <property type="protein sequence ID" value="ADP40682.1"/>
    <property type="molecule type" value="Genomic_DNA"/>
</dbReference>
<feature type="transmembrane region" description="Helical" evidence="9">
    <location>
        <begin position="448"/>
        <end position="467"/>
    </location>
</feature>
<comment type="similarity">
    <text evidence="2">Belongs to the amino acid-polyamine-organocation (APC) superfamily. Amino acid transporter (AAT) (TC 2.A.3.1) family.</text>
</comment>
<dbReference type="KEGG" id="rdn:HMPREF0733_11225"/>
<dbReference type="Proteomes" id="UP000000387">
    <property type="component" value="Chromosome"/>
</dbReference>
<dbReference type="PANTHER" id="PTHR43495">
    <property type="entry name" value="GABA PERMEASE"/>
    <property type="match status" value="1"/>
</dbReference>
<protein>
    <submittedName>
        <fullName evidence="11">Putative aromatic amino acid transport protein AroP</fullName>
    </submittedName>
</protein>
<dbReference type="HOGENOM" id="CLU_007946_9_3_11"/>
<evidence type="ECO:0000313" key="11">
    <source>
        <dbReference type="EMBL" id="ADP40682.1"/>
    </source>
</evidence>
<dbReference type="InterPro" id="IPR004841">
    <property type="entry name" value="AA-permease/SLC12A_dom"/>
</dbReference>
<comment type="subcellular location">
    <subcellularLocation>
        <location evidence="1">Membrane</location>
        <topology evidence="1">Multi-pass membrane protein</topology>
    </subcellularLocation>
</comment>
<name>E3H4P9_ROTDC</name>
<dbReference type="Pfam" id="PF00324">
    <property type="entry name" value="AA_permease"/>
    <property type="match status" value="1"/>
</dbReference>
<evidence type="ECO:0000313" key="12">
    <source>
        <dbReference type="Proteomes" id="UP000000387"/>
    </source>
</evidence>
<accession>E3H4P9</accession>
<dbReference type="PIRSF" id="PIRSF006060">
    <property type="entry name" value="AA_transporter"/>
    <property type="match status" value="1"/>
</dbReference>
<dbReference type="PANTHER" id="PTHR43495:SF5">
    <property type="entry name" value="GAMMA-AMINOBUTYRIC ACID PERMEASE"/>
    <property type="match status" value="1"/>
</dbReference>
<dbReference type="AlphaFoldDB" id="E3H4P9"/>
<feature type="transmembrane region" description="Helical" evidence="9">
    <location>
        <begin position="195"/>
        <end position="220"/>
    </location>
</feature>
<evidence type="ECO:0000256" key="8">
    <source>
        <dbReference type="SAM" id="MobiDB-lite"/>
    </source>
</evidence>
<dbReference type="FunFam" id="1.20.1740.10:FF:000001">
    <property type="entry name" value="Amino acid permease"/>
    <property type="match status" value="1"/>
</dbReference>
<feature type="transmembrane region" description="Helical" evidence="9">
    <location>
        <begin position="473"/>
        <end position="493"/>
    </location>
</feature>
<feature type="transmembrane region" description="Helical" evidence="9">
    <location>
        <begin position="405"/>
        <end position="428"/>
    </location>
</feature>
<feature type="transmembrane region" description="Helical" evidence="9">
    <location>
        <begin position="283"/>
        <end position="304"/>
    </location>
</feature>
<feature type="transmembrane region" description="Helical" evidence="9">
    <location>
        <begin position="334"/>
        <end position="358"/>
    </location>
</feature>